<evidence type="ECO:0000313" key="1">
    <source>
        <dbReference type="EMBL" id="KIW39994.1"/>
    </source>
</evidence>
<name>A0A0D2DWZ3_9EURO</name>
<sequence>MYGAPQGVRERVSHRSIPGGVKLCAVPTVTKYVLPSVPVNLITLLLHRRYSVILAASKLPKYHREITISVSLTEDIMTLSCRFTRSICTICTASVISLTLSNQQTFAQHFFYSPSASSWVGD</sequence>
<dbReference type="RefSeq" id="XP_016260210.1">
    <property type="nucleotide sequence ID" value="XM_016409902.1"/>
</dbReference>
<keyword evidence="2" id="KW-1185">Reference proteome</keyword>
<dbReference type="Proteomes" id="UP000053342">
    <property type="component" value="Unassembled WGS sequence"/>
</dbReference>
<dbReference type="HOGENOM" id="CLU_2026761_0_0_1"/>
<organism evidence="1 2">
    <name type="scientific">Exophiala oligosperma</name>
    <dbReference type="NCBI Taxonomy" id="215243"/>
    <lineage>
        <taxon>Eukaryota</taxon>
        <taxon>Fungi</taxon>
        <taxon>Dikarya</taxon>
        <taxon>Ascomycota</taxon>
        <taxon>Pezizomycotina</taxon>
        <taxon>Eurotiomycetes</taxon>
        <taxon>Chaetothyriomycetidae</taxon>
        <taxon>Chaetothyriales</taxon>
        <taxon>Herpotrichiellaceae</taxon>
        <taxon>Exophiala</taxon>
    </lineage>
</organism>
<dbReference type="VEuPathDB" id="FungiDB:PV06_08551"/>
<evidence type="ECO:0000313" key="2">
    <source>
        <dbReference type="Proteomes" id="UP000053342"/>
    </source>
</evidence>
<protein>
    <submittedName>
        <fullName evidence="1">Uncharacterized protein</fullName>
    </submittedName>
</protein>
<gene>
    <name evidence="1" type="ORF">PV06_08551</name>
</gene>
<accession>A0A0D2DWZ3</accession>
<dbReference type="GeneID" id="27360625"/>
<dbReference type="AlphaFoldDB" id="A0A0D2DWZ3"/>
<dbReference type="EMBL" id="KN847339">
    <property type="protein sequence ID" value="KIW39994.1"/>
    <property type="molecule type" value="Genomic_DNA"/>
</dbReference>
<proteinExistence type="predicted"/>
<reference evidence="1 2" key="1">
    <citation type="submission" date="2015-01" db="EMBL/GenBank/DDBJ databases">
        <title>The Genome Sequence of Exophiala oligosperma CBS72588.</title>
        <authorList>
            <consortium name="The Broad Institute Genomics Platform"/>
            <person name="Cuomo C."/>
            <person name="de Hoog S."/>
            <person name="Gorbushina A."/>
            <person name="Stielow B."/>
            <person name="Teixiera M."/>
            <person name="Abouelleil A."/>
            <person name="Chapman S.B."/>
            <person name="Priest M."/>
            <person name="Young S.K."/>
            <person name="Wortman J."/>
            <person name="Nusbaum C."/>
            <person name="Birren B."/>
        </authorList>
    </citation>
    <scope>NUCLEOTIDE SEQUENCE [LARGE SCALE GENOMIC DNA]</scope>
    <source>
        <strain evidence="1 2">CBS 72588</strain>
    </source>
</reference>